<evidence type="ECO:0000259" key="2">
    <source>
        <dbReference type="PROSITE" id="PS50995"/>
    </source>
</evidence>
<dbReference type="EMBL" id="BMAQ01000047">
    <property type="protein sequence ID" value="GFR39454.1"/>
    <property type="molecule type" value="Genomic_DNA"/>
</dbReference>
<dbReference type="RefSeq" id="WP_242457593.1">
    <property type="nucleotide sequence ID" value="NZ_BMAQ01000047.1"/>
</dbReference>
<dbReference type="PANTHER" id="PTHR33164">
    <property type="entry name" value="TRANSCRIPTIONAL REGULATOR, MARR FAMILY"/>
    <property type="match status" value="1"/>
</dbReference>
<dbReference type="SUPFAM" id="SSF46785">
    <property type="entry name" value="Winged helix' DNA-binding domain"/>
    <property type="match status" value="1"/>
</dbReference>
<gene>
    <name evidence="3" type="ORF">PRECH8_27500</name>
</gene>
<dbReference type="Proteomes" id="UP000654993">
    <property type="component" value="Unassembled WGS sequence"/>
</dbReference>
<evidence type="ECO:0000313" key="4">
    <source>
        <dbReference type="Proteomes" id="UP000654993"/>
    </source>
</evidence>
<dbReference type="InterPro" id="IPR039422">
    <property type="entry name" value="MarR/SlyA-like"/>
</dbReference>
<comment type="caution">
    <text evidence="3">The sequence shown here is derived from an EMBL/GenBank/DDBJ whole genome shotgun (WGS) entry which is preliminary data.</text>
</comment>
<sequence length="149" mass="17391">MQSTTMHQLDLIDLISERHLQLRGMIEKQWNQMNDLRISNSEWYIMAKIHERGKTTISRVTKHVGITRQATHKCIKNLETKGIVVISNMENNRKDKCLQLTPRGEQCYHMYVSIKENLARKIADAIGAESFAKLRQLLEADWALEDQEQ</sequence>
<evidence type="ECO:0000256" key="1">
    <source>
        <dbReference type="ARBA" id="ARBA00023125"/>
    </source>
</evidence>
<dbReference type="AlphaFoldDB" id="A0A916VH68"/>
<reference evidence="3" key="1">
    <citation type="submission" date="2020-08" db="EMBL/GenBank/DDBJ databases">
        <authorList>
            <person name="Uke A."/>
            <person name="Chhe C."/>
            <person name="Baramee S."/>
            <person name="Kosugi A."/>
        </authorList>
    </citation>
    <scope>NUCLEOTIDE SEQUENCE</scope>
    <source>
        <strain evidence="3">DA-C8</strain>
    </source>
</reference>
<dbReference type="Gene3D" id="1.10.10.10">
    <property type="entry name" value="Winged helix-like DNA-binding domain superfamily/Winged helix DNA-binding domain"/>
    <property type="match status" value="1"/>
</dbReference>
<reference evidence="3" key="2">
    <citation type="journal article" date="2021" name="Data Brief">
        <title>Draft genome sequence data of the facultative, thermophilic, xylanolytic bacterium Paenibacillus sp. strain DA-C8.</title>
        <authorList>
            <person name="Chhe C."/>
            <person name="Uke A."/>
            <person name="Baramee S."/>
            <person name="Ungkulpasvich U."/>
            <person name="Tachaapaikoon C."/>
            <person name="Pason P."/>
            <person name="Waeonukul R."/>
            <person name="Ratanakhanokchai K."/>
            <person name="Kosugi A."/>
        </authorList>
    </citation>
    <scope>NUCLEOTIDE SEQUENCE</scope>
    <source>
        <strain evidence="3">DA-C8</strain>
    </source>
</reference>
<name>A0A916VH68_9BACL</name>
<keyword evidence="1" id="KW-0238">DNA-binding</keyword>
<keyword evidence="4" id="KW-1185">Reference proteome</keyword>
<accession>A0A916VH68</accession>
<dbReference type="Pfam" id="PF13463">
    <property type="entry name" value="HTH_27"/>
    <property type="match status" value="1"/>
</dbReference>
<dbReference type="GO" id="GO:0006950">
    <property type="term" value="P:response to stress"/>
    <property type="evidence" value="ECO:0007669"/>
    <property type="project" value="TreeGrafter"/>
</dbReference>
<dbReference type="InterPro" id="IPR000835">
    <property type="entry name" value="HTH_MarR-typ"/>
</dbReference>
<dbReference type="InterPro" id="IPR036388">
    <property type="entry name" value="WH-like_DNA-bd_sf"/>
</dbReference>
<feature type="domain" description="HTH marR-type" evidence="2">
    <location>
        <begin position="8"/>
        <end position="143"/>
    </location>
</feature>
<evidence type="ECO:0000313" key="3">
    <source>
        <dbReference type="EMBL" id="GFR39454.1"/>
    </source>
</evidence>
<organism evidence="3 4">
    <name type="scientific">Insulibacter thermoxylanivorax</name>
    <dbReference type="NCBI Taxonomy" id="2749268"/>
    <lineage>
        <taxon>Bacteria</taxon>
        <taxon>Bacillati</taxon>
        <taxon>Bacillota</taxon>
        <taxon>Bacilli</taxon>
        <taxon>Bacillales</taxon>
        <taxon>Paenibacillaceae</taxon>
        <taxon>Insulibacter</taxon>
    </lineage>
</organism>
<proteinExistence type="predicted"/>
<dbReference type="InterPro" id="IPR036390">
    <property type="entry name" value="WH_DNA-bd_sf"/>
</dbReference>
<dbReference type="GO" id="GO:0003700">
    <property type="term" value="F:DNA-binding transcription factor activity"/>
    <property type="evidence" value="ECO:0007669"/>
    <property type="project" value="InterPro"/>
</dbReference>
<protein>
    <recommendedName>
        <fullName evidence="2">HTH marR-type domain-containing protein</fullName>
    </recommendedName>
</protein>
<dbReference type="GO" id="GO:0003677">
    <property type="term" value="F:DNA binding"/>
    <property type="evidence" value="ECO:0007669"/>
    <property type="project" value="UniProtKB-KW"/>
</dbReference>
<dbReference type="PROSITE" id="PS50995">
    <property type="entry name" value="HTH_MARR_2"/>
    <property type="match status" value="1"/>
</dbReference>
<dbReference type="SMART" id="SM00347">
    <property type="entry name" value="HTH_MARR"/>
    <property type="match status" value="1"/>
</dbReference>
<dbReference type="PANTHER" id="PTHR33164:SF43">
    <property type="entry name" value="HTH-TYPE TRANSCRIPTIONAL REPRESSOR YETL"/>
    <property type="match status" value="1"/>
</dbReference>